<evidence type="ECO:0000313" key="2">
    <source>
        <dbReference type="Proteomes" id="UP000479710"/>
    </source>
</evidence>
<dbReference type="EMBL" id="SPHZ02000008">
    <property type="protein sequence ID" value="KAF0904863.1"/>
    <property type="molecule type" value="Genomic_DNA"/>
</dbReference>
<dbReference type="Proteomes" id="UP000479710">
    <property type="component" value="Unassembled WGS sequence"/>
</dbReference>
<reference evidence="1 2" key="1">
    <citation type="submission" date="2019-11" db="EMBL/GenBank/DDBJ databases">
        <title>Whole genome sequence of Oryza granulata.</title>
        <authorList>
            <person name="Li W."/>
        </authorList>
    </citation>
    <scope>NUCLEOTIDE SEQUENCE [LARGE SCALE GENOMIC DNA]</scope>
    <source>
        <strain evidence="2">cv. Menghai</strain>
        <tissue evidence="1">Leaf</tissue>
    </source>
</reference>
<dbReference type="EMBL" id="SPHZ02000008">
    <property type="protein sequence ID" value="KAF0904853.1"/>
    <property type="molecule type" value="Genomic_DNA"/>
</dbReference>
<organism evidence="1 2">
    <name type="scientific">Oryza meyeriana var. granulata</name>
    <dbReference type="NCBI Taxonomy" id="110450"/>
    <lineage>
        <taxon>Eukaryota</taxon>
        <taxon>Viridiplantae</taxon>
        <taxon>Streptophyta</taxon>
        <taxon>Embryophyta</taxon>
        <taxon>Tracheophyta</taxon>
        <taxon>Spermatophyta</taxon>
        <taxon>Magnoliopsida</taxon>
        <taxon>Liliopsida</taxon>
        <taxon>Poales</taxon>
        <taxon>Poaceae</taxon>
        <taxon>BOP clade</taxon>
        <taxon>Oryzoideae</taxon>
        <taxon>Oryzeae</taxon>
        <taxon>Oryzinae</taxon>
        <taxon>Oryza</taxon>
        <taxon>Oryza meyeriana</taxon>
    </lineage>
</organism>
<sequence>MRSRGLHDGCRTYGGAAWLKHCRGGDLWGDNDLGDSSTAQVKQGIPNGTQWSASLAVKKKI</sequence>
<dbReference type="AlphaFoldDB" id="A0A6G1CXK4"/>
<dbReference type="EMBL" id="SPHZ02000008">
    <property type="protein sequence ID" value="KAF0904856.1"/>
    <property type="molecule type" value="Genomic_DNA"/>
</dbReference>
<keyword evidence="2" id="KW-1185">Reference proteome</keyword>
<dbReference type="EMBL" id="SPHZ02000008">
    <property type="protein sequence ID" value="KAF0904859.1"/>
    <property type="molecule type" value="Genomic_DNA"/>
</dbReference>
<protein>
    <submittedName>
        <fullName evidence="1">Uncharacterized protein</fullName>
    </submittedName>
</protein>
<comment type="caution">
    <text evidence="1">The sequence shown here is derived from an EMBL/GenBank/DDBJ whole genome shotgun (WGS) entry which is preliminary data.</text>
</comment>
<gene>
    <name evidence="1" type="ORF">E2562_038130</name>
</gene>
<proteinExistence type="predicted"/>
<dbReference type="EMBL" id="SPHZ02000008">
    <property type="protein sequence ID" value="KAF0904852.1"/>
    <property type="molecule type" value="Genomic_DNA"/>
</dbReference>
<accession>A0A6G1CXK4</accession>
<name>A0A6G1CXK4_9ORYZ</name>
<evidence type="ECO:0000313" key="1">
    <source>
        <dbReference type="EMBL" id="KAF0904850.1"/>
    </source>
</evidence>
<dbReference type="EMBL" id="SPHZ02000008">
    <property type="protein sequence ID" value="KAF0904850.1"/>
    <property type="molecule type" value="Genomic_DNA"/>
</dbReference>
<dbReference type="EMBL" id="SPHZ02000008">
    <property type="protein sequence ID" value="KAF0904861.1"/>
    <property type="molecule type" value="Genomic_DNA"/>
</dbReference>
<dbReference type="EMBL" id="SPHZ02000008">
    <property type="protein sequence ID" value="KAF0904857.1"/>
    <property type="molecule type" value="Genomic_DNA"/>
</dbReference>